<evidence type="ECO:0000259" key="3">
    <source>
        <dbReference type="Pfam" id="PF17853"/>
    </source>
</evidence>
<protein>
    <submittedName>
        <fullName evidence="4">Sugar diacid utilization regulator SdaR</fullName>
    </submittedName>
</protein>
<sequence length="386" mass="41537">MDYQQITTTLARQAAELLQTAVAVTDEQDRIVAGSDARTIGLPSRLAGAPLDPAYLRVPLRLDTRAGEVIVARPQHDEGLSPRLAQIIVDLVISQTISINRPPSRHALKNAFVRELLQGLIADEATILRQAKLLELDLVPPRAVILIDAAGFILTPEGVEDGRRTQLLINSIVSFFTLPNDTICAYLGDGEVAVLKASNTRNLATWAANGLRQEGGTSSWADLGALRRASEALLARLRLDTGAAVSIGIGRHHPGLGGLAHSYQDARAALSLGRCIQGPNGVHGLDRLGVAAFVGLGDEATKVELAQHLLSPLDHEPELLDTLDAFFAENCCPSTAARRLAIHRNTLGYRLDKIASLSGLDPRRFDEALQIRLALVLRALHARDNT</sequence>
<dbReference type="Gene3D" id="1.10.10.2840">
    <property type="entry name" value="PucR C-terminal helix-turn-helix domain"/>
    <property type="match status" value="1"/>
</dbReference>
<proteinExistence type="inferred from homology"/>
<dbReference type="InterPro" id="IPR042070">
    <property type="entry name" value="PucR_C-HTH_sf"/>
</dbReference>
<dbReference type="EMBL" id="CADCWN010000124">
    <property type="protein sequence ID" value="CAA9567790.1"/>
    <property type="molecule type" value="Genomic_DNA"/>
</dbReference>
<comment type="similarity">
    <text evidence="1">Belongs to the CdaR family.</text>
</comment>
<dbReference type="InterPro" id="IPR041522">
    <property type="entry name" value="CdaR_GGDEF"/>
</dbReference>
<dbReference type="PANTHER" id="PTHR33744">
    <property type="entry name" value="CARBOHYDRATE DIACID REGULATOR"/>
    <property type="match status" value="1"/>
</dbReference>
<reference evidence="4" key="1">
    <citation type="submission" date="2020-02" db="EMBL/GenBank/DDBJ databases">
        <authorList>
            <person name="Meier V. D."/>
        </authorList>
    </citation>
    <scope>NUCLEOTIDE SEQUENCE</scope>
    <source>
        <strain evidence="4">AVDCRST_MAG18</strain>
    </source>
</reference>
<dbReference type="Pfam" id="PF13556">
    <property type="entry name" value="HTH_30"/>
    <property type="match status" value="1"/>
</dbReference>
<dbReference type="PANTHER" id="PTHR33744:SF15">
    <property type="entry name" value="CARBOHYDRATE DIACID REGULATOR"/>
    <property type="match status" value="1"/>
</dbReference>
<feature type="domain" description="CdaR GGDEF-like" evidence="3">
    <location>
        <begin position="122"/>
        <end position="271"/>
    </location>
</feature>
<evidence type="ECO:0000256" key="1">
    <source>
        <dbReference type="ARBA" id="ARBA00006754"/>
    </source>
</evidence>
<dbReference type="InterPro" id="IPR051448">
    <property type="entry name" value="CdaR-like_regulators"/>
</dbReference>
<feature type="domain" description="PucR C-terminal helix-turn-helix" evidence="2">
    <location>
        <begin position="319"/>
        <end position="376"/>
    </location>
</feature>
<dbReference type="AlphaFoldDB" id="A0A6J4V5X6"/>
<dbReference type="InterPro" id="IPR025736">
    <property type="entry name" value="PucR_C-HTH_dom"/>
</dbReference>
<gene>
    <name evidence="4" type="ORF">AVDCRST_MAG18-1647</name>
</gene>
<accession>A0A6J4V5X6</accession>
<dbReference type="Pfam" id="PF17853">
    <property type="entry name" value="GGDEF_2"/>
    <property type="match status" value="1"/>
</dbReference>
<organism evidence="4">
    <name type="scientific">uncultured Thermomicrobiales bacterium</name>
    <dbReference type="NCBI Taxonomy" id="1645740"/>
    <lineage>
        <taxon>Bacteria</taxon>
        <taxon>Pseudomonadati</taxon>
        <taxon>Thermomicrobiota</taxon>
        <taxon>Thermomicrobia</taxon>
        <taxon>Thermomicrobiales</taxon>
        <taxon>environmental samples</taxon>
    </lineage>
</organism>
<evidence type="ECO:0000313" key="4">
    <source>
        <dbReference type="EMBL" id="CAA9567790.1"/>
    </source>
</evidence>
<name>A0A6J4V5X6_9BACT</name>
<evidence type="ECO:0000259" key="2">
    <source>
        <dbReference type="Pfam" id="PF13556"/>
    </source>
</evidence>